<evidence type="ECO:0000313" key="2">
    <source>
        <dbReference type="EMBL" id="TDP56440.1"/>
    </source>
</evidence>
<dbReference type="RefSeq" id="WP_166635375.1">
    <property type="nucleotide sequence ID" value="NZ_SNXO01000014.1"/>
</dbReference>
<dbReference type="EMBL" id="SNXO01000014">
    <property type="protein sequence ID" value="TDP56440.1"/>
    <property type="molecule type" value="Genomic_DNA"/>
</dbReference>
<keyword evidence="3" id="KW-1185">Reference proteome</keyword>
<organism evidence="2 3">
    <name type="scientific">Aminicella lysinilytica</name>
    <dbReference type="NCBI Taxonomy" id="433323"/>
    <lineage>
        <taxon>Bacteria</taxon>
        <taxon>Bacillati</taxon>
        <taxon>Bacillota</taxon>
        <taxon>Clostridia</taxon>
        <taxon>Peptostreptococcales</taxon>
        <taxon>Anaerovoracaceae</taxon>
        <taxon>Aminicella</taxon>
    </lineage>
</organism>
<sequence length="53" mass="5573">MNHTFTWALPALTVVLGIGVYSCTNGNVALSIIAALVPIAFGIGLICDRLKDK</sequence>
<protein>
    <submittedName>
        <fullName evidence="2">Uncharacterized protein</fullName>
    </submittedName>
</protein>
<accession>A0A4R6Q3L6</accession>
<feature type="transmembrane region" description="Helical" evidence="1">
    <location>
        <begin position="27"/>
        <end position="47"/>
    </location>
</feature>
<proteinExistence type="predicted"/>
<evidence type="ECO:0000256" key="1">
    <source>
        <dbReference type="SAM" id="Phobius"/>
    </source>
</evidence>
<reference evidence="2 3" key="1">
    <citation type="submission" date="2019-03" db="EMBL/GenBank/DDBJ databases">
        <title>Genomic Encyclopedia of Type Strains, Phase IV (KMG-IV): sequencing the most valuable type-strain genomes for metagenomic binning, comparative biology and taxonomic classification.</title>
        <authorList>
            <person name="Goeker M."/>
        </authorList>
    </citation>
    <scope>NUCLEOTIDE SEQUENCE [LARGE SCALE GENOMIC DNA]</scope>
    <source>
        <strain evidence="2 3">DSM 28287</strain>
    </source>
</reference>
<name>A0A4R6Q3L6_9FIRM</name>
<evidence type="ECO:0000313" key="3">
    <source>
        <dbReference type="Proteomes" id="UP000295500"/>
    </source>
</evidence>
<dbReference type="AlphaFoldDB" id="A0A4R6Q3L6"/>
<keyword evidence="1" id="KW-0472">Membrane</keyword>
<comment type="caution">
    <text evidence="2">The sequence shown here is derived from an EMBL/GenBank/DDBJ whole genome shotgun (WGS) entry which is preliminary data.</text>
</comment>
<gene>
    <name evidence="2" type="ORF">EV211_11414</name>
</gene>
<dbReference type="Proteomes" id="UP000295500">
    <property type="component" value="Unassembled WGS sequence"/>
</dbReference>
<keyword evidence="1" id="KW-0812">Transmembrane</keyword>
<keyword evidence="1" id="KW-1133">Transmembrane helix</keyword>